<dbReference type="STRING" id="592026.GCWU0000282_000238"/>
<dbReference type="NCBIfam" id="TIGR00090">
    <property type="entry name" value="rsfS_iojap_ybeB"/>
    <property type="match status" value="1"/>
</dbReference>
<keyword evidence="2" id="KW-0810">Translation regulation</keyword>
<comment type="subunit">
    <text evidence="2">Interacts with ribosomal protein uL14 (rplN).</text>
</comment>
<comment type="caution">
    <text evidence="3">The sequence shown here is derived from an EMBL/GenBank/DDBJ whole genome shotgun (WGS) entry which is preliminary data.</text>
</comment>
<dbReference type="PANTHER" id="PTHR21043:SF0">
    <property type="entry name" value="MITOCHONDRIAL ASSEMBLY OF RIBOSOMAL LARGE SUBUNIT PROTEIN 1"/>
    <property type="match status" value="1"/>
</dbReference>
<evidence type="ECO:0000313" key="3">
    <source>
        <dbReference type="EMBL" id="ESL04524.1"/>
    </source>
</evidence>
<protein>
    <recommendedName>
        <fullName evidence="2">Ribosomal silencing factor RsfS</fullName>
    </recommendedName>
</protein>
<evidence type="ECO:0000256" key="2">
    <source>
        <dbReference type="HAMAP-Rule" id="MF_01477"/>
    </source>
</evidence>
<dbReference type="HOGENOM" id="CLU_092688_2_2_9"/>
<dbReference type="InterPro" id="IPR004394">
    <property type="entry name" value="Iojap/RsfS/C7orf30"/>
</dbReference>
<name>V2XQP7_9FIRM</name>
<dbReference type="InterPro" id="IPR043519">
    <property type="entry name" value="NT_sf"/>
</dbReference>
<dbReference type="GO" id="GO:0090071">
    <property type="term" value="P:negative regulation of ribosome biogenesis"/>
    <property type="evidence" value="ECO:0007669"/>
    <property type="project" value="UniProtKB-UniRule"/>
</dbReference>
<dbReference type="Pfam" id="PF02410">
    <property type="entry name" value="RsfS"/>
    <property type="match status" value="1"/>
</dbReference>
<evidence type="ECO:0000313" key="4">
    <source>
        <dbReference type="Proteomes" id="UP000018227"/>
    </source>
</evidence>
<dbReference type="EMBL" id="ACIL03000003">
    <property type="protein sequence ID" value="ESL04524.1"/>
    <property type="molecule type" value="Genomic_DNA"/>
</dbReference>
<dbReference type="AlphaFoldDB" id="V2XQP7"/>
<keyword evidence="2" id="KW-0678">Repressor</keyword>
<evidence type="ECO:0000256" key="1">
    <source>
        <dbReference type="ARBA" id="ARBA00010574"/>
    </source>
</evidence>
<gene>
    <name evidence="2" type="primary">rsfS</name>
    <name evidence="3" type="ORF">GCWU0000282_000238</name>
</gene>
<sequence>MDNILDAVRITCKALDEHLANDIKVIDIGHLTTISEYFVIADAKNDNQMKALQEAVEESLGKAGINPERIEGNRSEHWILMDFGEFVVHIFSREDREFYNIERIWSDGKMLDVDMLIK</sequence>
<dbReference type="GO" id="GO:0042256">
    <property type="term" value="P:cytosolic ribosome assembly"/>
    <property type="evidence" value="ECO:0007669"/>
    <property type="project" value="UniProtKB-UniRule"/>
</dbReference>
<dbReference type="GO" id="GO:0005737">
    <property type="term" value="C:cytoplasm"/>
    <property type="evidence" value="ECO:0007669"/>
    <property type="project" value="UniProtKB-SubCell"/>
</dbReference>
<organism evidence="3 4">
    <name type="scientific">Catonella morbi ATCC 51271</name>
    <dbReference type="NCBI Taxonomy" id="592026"/>
    <lineage>
        <taxon>Bacteria</taxon>
        <taxon>Bacillati</taxon>
        <taxon>Bacillota</taxon>
        <taxon>Clostridia</taxon>
        <taxon>Lachnospirales</taxon>
        <taxon>Lachnospiraceae</taxon>
        <taxon>Catonella</taxon>
    </lineage>
</organism>
<dbReference type="RefSeq" id="WP_023353142.1">
    <property type="nucleotide sequence ID" value="NZ_KI535366.1"/>
</dbReference>
<dbReference type="Proteomes" id="UP000018227">
    <property type="component" value="Unassembled WGS sequence"/>
</dbReference>
<dbReference type="PANTHER" id="PTHR21043">
    <property type="entry name" value="IOJAP SUPERFAMILY ORTHOLOG"/>
    <property type="match status" value="1"/>
</dbReference>
<dbReference type="eggNOG" id="COG0799">
    <property type="taxonomic scope" value="Bacteria"/>
</dbReference>
<dbReference type="Gene3D" id="3.30.460.10">
    <property type="entry name" value="Beta Polymerase, domain 2"/>
    <property type="match status" value="1"/>
</dbReference>
<dbReference type="OrthoDB" id="9793681at2"/>
<dbReference type="GO" id="GO:0043023">
    <property type="term" value="F:ribosomal large subunit binding"/>
    <property type="evidence" value="ECO:0007669"/>
    <property type="project" value="TreeGrafter"/>
</dbReference>
<dbReference type="GO" id="GO:0017148">
    <property type="term" value="P:negative regulation of translation"/>
    <property type="evidence" value="ECO:0007669"/>
    <property type="project" value="UniProtKB-UniRule"/>
</dbReference>
<keyword evidence="4" id="KW-1185">Reference proteome</keyword>
<reference evidence="3 4" key="1">
    <citation type="submission" date="2013-06" db="EMBL/GenBank/DDBJ databases">
        <authorList>
            <person name="Weinstock G."/>
            <person name="Sodergren E."/>
            <person name="Clifton S."/>
            <person name="Fulton L."/>
            <person name="Fulton B."/>
            <person name="Courtney L."/>
            <person name="Fronick C."/>
            <person name="Harrison M."/>
            <person name="Strong C."/>
            <person name="Farmer C."/>
            <person name="Delahaunty K."/>
            <person name="Markovic C."/>
            <person name="Hall O."/>
            <person name="Minx P."/>
            <person name="Tomlinson C."/>
            <person name="Mitreva M."/>
            <person name="Nelson J."/>
            <person name="Hou S."/>
            <person name="Wollam A."/>
            <person name="Pepin K.H."/>
            <person name="Johnson M."/>
            <person name="Bhonagiri V."/>
            <person name="Nash W.E."/>
            <person name="Warren W."/>
            <person name="Chinwalla A."/>
            <person name="Mardis E.R."/>
            <person name="Wilson R.K."/>
        </authorList>
    </citation>
    <scope>NUCLEOTIDE SEQUENCE [LARGE SCALE GENOMIC DNA]</scope>
    <source>
        <strain evidence="3 4">ATCC 51271</strain>
    </source>
</reference>
<accession>V2XQP7</accession>
<comment type="subcellular location">
    <subcellularLocation>
        <location evidence="2">Cytoplasm</location>
    </subcellularLocation>
</comment>
<comment type="function">
    <text evidence="2">Functions as a ribosomal silencing factor. Interacts with ribosomal protein uL14 (rplN), blocking formation of intersubunit bridge B8. Prevents association of the 30S and 50S ribosomal subunits and the formation of functional ribosomes, thus repressing translation.</text>
</comment>
<comment type="similarity">
    <text evidence="1 2">Belongs to the Iojap/RsfS family.</text>
</comment>
<proteinExistence type="inferred from homology"/>
<dbReference type="HAMAP" id="MF_01477">
    <property type="entry name" value="Iojap_RsfS"/>
    <property type="match status" value="1"/>
</dbReference>
<keyword evidence="2" id="KW-0963">Cytoplasm</keyword>
<dbReference type="SUPFAM" id="SSF81301">
    <property type="entry name" value="Nucleotidyltransferase"/>
    <property type="match status" value="1"/>
</dbReference>